<keyword evidence="2" id="KW-0548">Nucleotidyltransferase</keyword>
<dbReference type="GO" id="GO:0016787">
    <property type="term" value="F:hydrolase activity"/>
    <property type="evidence" value="ECO:0007669"/>
    <property type="project" value="UniProtKB-KW"/>
</dbReference>
<keyword evidence="4" id="KW-0255">Endonuclease</keyword>
<dbReference type="EMBL" id="VYZQ01004500">
    <property type="protein sequence ID" value="NXS15507.1"/>
    <property type="molecule type" value="Genomic_DNA"/>
</dbReference>
<keyword evidence="6" id="KW-0695">RNA-directed DNA polymerase</keyword>
<reference evidence="9 10" key="1">
    <citation type="submission" date="2019-09" db="EMBL/GenBank/DDBJ databases">
        <title>Bird 10,000 Genomes (B10K) Project - Family phase.</title>
        <authorList>
            <person name="Zhang G."/>
        </authorList>
    </citation>
    <scope>NUCLEOTIDE SEQUENCE [LARGE SCALE GENOMIC DNA]</scope>
    <source>
        <strain evidence="9">B10K-DU-002-82</strain>
    </source>
</reference>
<dbReference type="AlphaFoldDB" id="A0A7L2S435"/>
<evidence type="ECO:0000256" key="5">
    <source>
        <dbReference type="ARBA" id="ARBA00022801"/>
    </source>
</evidence>
<evidence type="ECO:0000256" key="3">
    <source>
        <dbReference type="ARBA" id="ARBA00022722"/>
    </source>
</evidence>
<feature type="region of interest" description="Disordered" evidence="7">
    <location>
        <begin position="80"/>
        <end position="100"/>
    </location>
</feature>
<protein>
    <submittedName>
        <fullName evidence="9">IGEB protein</fullName>
    </submittedName>
</protein>
<dbReference type="PROSITE" id="PS50994">
    <property type="entry name" value="INTEGRASE"/>
    <property type="match status" value="1"/>
</dbReference>
<dbReference type="GO" id="GO:0004519">
    <property type="term" value="F:endonuclease activity"/>
    <property type="evidence" value="ECO:0007669"/>
    <property type="project" value="UniProtKB-KW"/>
</dbReference>
<evidence type="ECO:0000256" key="6">
    <source>
        <dbReference type="ARBA" id="ARBA00022918"/>
    </source>
</evidence>
<sequence length="100" mass="11482">VSHVTGIPHSPTSQAIIERTHQTLKRLLEIQKGGEEINSPNVRLCKVLFTMNFLNCTDEEPNSPVFRHFQSTTFARMKEKPPVLIKKPKTLKEEGPYRLQ</sequence>
<accession>A0A7L2S435</accession>
<dbReference type="GO" id="GO:0035613">
    <property type="term" value="F:RNA stem-loop binding"/>
    <property type="evidence" value="ECO:0007669"/>
    <property type="project" value="TreeGrafter"/>
</dbReference>
<dbReference type="InterPro" id="IPR001584">
    <property type="entry name" value="Integrase_cat-core"/>
</dbReference>
<dbReference type="GO" id="GO:0003964">
    <property type="term" value="F:RNA-directed DNA polymerase activity"/>
    <property type="evidence" value="ECO:0007669"/>
    <property type="project" value="UniProtKB-KW"/>
</dbReference>
<keyword evidence="5" id="KW-0378">Hydrolase</keyword>
<dbReference type="OrthoDB" id="9204471at2759"/>
<evidence type="ECO:0000313" key="9">
    <source>
        <dbReference type="EMBL" id="NXS15507.1"/>
    </source>
</evidence>
<name>A0A7L2S435_9PASS</name>
<evidence type="ECO:0000256" key="2">
    <source>
        <dbReference type="ARBA" id="ARBA00022695"/>
    </source>
</evidence>
<dbReference type="Gene3D" id="3.30.420.10">
    <property type="entry name" value="Ribonuclease H-like superfamily/Ribonuclease H"/>
    <property type="match status" value="1"/>
</dbReference>
<organism evidence="9 10">
    <name type="scientific">Mystacornis crossleyi</name>
    <dbReference type="NCBI Taxonomy" id="98133"/>
    <lineage>
        <taxon>Eukaryota</taxon>
        <taxon>Metazoa</taxon>
        <taxon>Chordata</taxon>
        <taxon>Craniata</taxon>
        <taxon>Vertebrata</taxon>
        <taxon>Euteleostomi</taxon>
        <taxon>Archelosauria</taxon>
        <taxon>Archosauria</taxon>
        <taxon>Dinosauria</taxon>
        <taxon>Saurischia</taxon>
        <taxon>Theropoda</taxon>
        <taxon>Coelurosauria</taxon>
        <taxon>Aves</taxon>
        <taxon>Neognathae</taxon>
        <taxon>Neoaves</taxon>
        <taxon>Telluraves</taxon>
        <taxon>Australaves</taxon>
        <taxon>Passeriformes</taxon>
        <taxon>Sylvioidea</taxon>
        <taxon>Timaliidae</taxon>
        <taxon>Mystacornis</taxon>
    </lineage>
</organism>
<feature type="non-terminal residue" evidence="9">
    <location>
        <position position="1"/>
    </location>
</feature>
<evidence type="ECO:0000256" key="7">
    <source>
        <dbReference type="SAM" id="MobiDB-lite"/>
    </source>
</evidence>
<feature type="domain" description="Integrase catalytic" evidence="8">
    <location>
        <begin position="1"/>
        <end position="72"/>
    </location>
</feature>
<keyword evidence="1" id="KW-0808">Transferase</keyword>
<keyword evidence="10" id="KW-1185">Reference proteome</keyword>
<evidence type="ECO:0000256" key="1">
    <source>
        <dbReference type="ARBA" id="ARBA00022679"/>
    </source>
</evidence>
<feature type="compositionally biased region" description="Basic and acidic residues" evidence="7">
    <location>
        <begin position="90"/>
        <end position="100"/>
    </location>
</feature>
<comment type="caution">
    <text evidence="9">The sequence shown here is derived from an EMBL/GenBank/DDBJ whole genome shotgun (WGS) entry which is preliminary data.</text>
</comment>
<evidence type="ECO:0000259" key="8">
    <source>
        <dbReference type="PROSITE" id="PS50994"/>
    </source>
</evidence>
<dbReference type="SUPFAM" id="SSF53098">
    <property type="entry name" value="Ribonuclease H-like"/>
    <property type="match status" value="1"/>
</dbReference>
<gene>
    <name evidence="9" type="primary">Iap</name>
    <name evidence="9" type="ORF">MYSCRO_R11050</name>
</gene>
<dbReference type="InterPro" id="IPR012337">
    <property type="entry name" value="RNaseH-like_sf"/>
</dbReference>
<dbReference type="PANTHER" id="PTHR41694">
    <property type="entry name" value="ENDOGENOUS RETROVIRUS GROUP K MEMBER POL PROTEIN"/>
    <property type="match status" value="1"/>
</dbReference>
<dbReference type="GO" id="GO:0015074">
    <property type="term" value="P:DNA integration"/>
    <property type="evidence" value="ECO:0007669"/>
    <property type="project" value="InterPro"/>
</dbReference>
<feature type="non-terminal residue" evidence="9">
    <location>
        <position position="100"/>
    </location>
</feature>
<dbReference type="InterPro" id="IPR036397">
    <property type="entry name" value="RNaseH_sf"/>
</dbReference>
<evidence type="ECO:0000256" key="4">
    <source>
        <dbReference type="ARBA" id="ARBA00022759"/>
    </source>
</evidence>
<dbReference type="PANTHER" id="PTHR41694:SF3">
    <property type="entry name" value="RNA-DIRECTED DNA POLYMERASE-RELATED"/>
    <property type="match status" value="1"/>
</dbReference>
<keyword evidence="3" id="KW-0540">Nuclease</keyword>
<evidence type="ECO:0000313" key="10">
    <source>
        <dbReference type="Proteomes" id="UP000537747"/>
    </source>
</evidence>
<dbReference type="Proteomes" id="UP000537747">
    <property type="component" value="Unassembled WGS sequence"/>
</dbReference>
<proteinExistence type="predicted"/>